<evidence type="ECO:0008006" key="4">
    <source>
        <dbReference type="Google" id="ProtNLM"/>
    </source>
</evidence>
<comment type="caution">
    <text evidence="2">The sequence shown here is derived from an EMBL/GenBank/DDBJ whole genome shotgun (WGS) entry which is preliminary data.</text>
</comment>
<evidence type="ECO:0000313" key="3">
    <source>
        <dbReference type="Proteomes" id="UP000278775"/>
    </source>
</evidence>
<reference evidence="2 3" key="1">
    <citation type="submission" date="2018-08" db="EMBL/GenBank/DDBJ databases">
        <title>Chryseobacterium nematophagum: a novel matrix digesting pathogen of nematodes.</title>
        <authorList>
            <person name="Page A."/>
            <person name="Roberts M."/>
            <person name="Felix M.-A."/>
            <person name="Weir W."/>
        </authorList>
    </citation>
    <scope>NUCLEOTIDE SEQUENCE [LARGE SCALE GENOMIC DNA]</scope>
    <source>
        <strain evidence="2 3">JUb129</strain>
    </source>
</reference>
<dbReference type="Proteomes" id="UP000278775">
    <property type="component" value="Unassembled WGS sequence"/>
</dbReference>
<name>A0A3M7TC79_9FLAO</name>
<gene>
    <name evidence="2" type="ORF">D1631_03565</name>
</gene>
<dbReference type="RefSeq" id="WP_122635252.1">
    <property type="nucleotide sequence ID" value="NZ_QWIU01000002.1"/>
</dbReference>
<accession>A0A3M7TC79</accession>
<feature type="chain" id="PRO_5018332064" description="C1q domain-containing protein" evidence="1">
    <location>
        <begin position="22"/>
        <end position="280"/>
    </location>
</feature>
<sequence>MKKTKSQIFLILVLLSARVLGQVGINTSNPQDALHIDGAKDNPITGMPSIGQQANDVIVTSTGNVGVGTTTPSTTLDINSTTPGAIRIVDGSQSGGRVLTTDSNGVGTWQDPVVGGGITTITGVTPQTITPYAKTTDASNTKYMNSYIDLTTGKWFIYMGFLVNGATAANTVYCSRLALSSSDTAFQDGSGYSYIDNNKFLFNQTSNGDATNESLHPGMAARYTFGMFTRGVLKVNVTSNNPVRLYVWDAGSQQYATNNGTNTMFLNLNGEDYLFAIKAN</sequence>
<protein>
    <recommendedName>
        <fullName evidence="4">C1q domain-containing protein</fullName>
    </recommendedName>
</protein>
<proteinExistence type="predicted"/>
<dbReference type="OrthoDB" id="1252924at2"/>
<evidence type="ECO:0000313" key="2">
    <source>
        <dbReference type="EMBL" id="RNA61075.1"/>
    </source>
</evidence>
<evidence type="ECO:0000256" key="1">
    <source>
        <dbReference type="SAM" id="SignalP"/>
    </source>
</evidence>
<dbReference type="AlphaFoldDB" id="A0A3M7TC79"/>
<keyword evidence="1" id="KW-0732">Signal</keyword>
<feature type="signal peptide" evidence="1">
    <location>
        <begin position="1"/>
        <end position="21"/>
    </location>
</feature>
<organism evidence="2 3">
    <name type="scientific">Chryseobacterium nematophagum</name>
    <dbReference type="NCBI Taxonomy" id="2305228"/>
    <lineage>
        <taxon>Bacteria</taxon>
        <taxon>Pseudomonadati</taxon>
        <taxon>Bacteroidota</taxon>
        <taxon>Flavobacteriia</taxon>
        <taxon>Flavobacteriales</taxon>
        <taxon>Weeksellaceae</taxon>
        <taxon>Chryseobacterium group</taxon>
        <taxon>Chryseobacterium</taxon>
    </lineage>
</organism>
<dbReference type="EMBL" id="QWIU01000002">
    <property type="protein sequence ID" value="RNA61075.1"/>
    <property type="molecule type" value="Genomic_DNA"/>
</dbReference>